<dbReference type="InterPro" id="IPR005467">
    <property type="entry name" value="His_kinase_dom"/>
</dbReference>
<dbReference type="InterPro" id="IPR003661">
    <property type="entry name" value="HisK_dim/P_dom"/>
</dbReference>
<evidence type="ECO:0000256" key="3">
    <source>
        <dbReference type="SAM" id="MobiDB-lite"/>
    </source>
</evidence>
<gene>
    <name evidence="6" type="ORF">CCHR01_10101</name>
</gene>
<dbReference type="Gene3D" id="3.30.450.40">
    <property type="match status" value="1"/>
</dbReference>
<dbReference type="PANTHER" id="PTHR43719">
    <property type="entry name" value="TWO-COMPONENT HISTIDINE KINASE"/>
    <property type="match status" value="1"/>
</dbReference>
<dbReference type="CDD" id="cd00082">
    <property type="entry name" value="HisKA"/>
    <property type="match status" value="1"/>
</dbReference>
<dbReference type="InterPro" id="IPR036097">
    <property type="entry name" value="HisK_dim/P_sf"/>
</dbReference>
<dbReference type="SUPFAM" id="SSF52172">
    <property type="entry name" value="CheY-like"/>
    <property type="match status" value="1"/>
</dbReference>
<feature type="region of interest" description="Disordered" evidence="3">
    <location>
        <begin position="272"/>
        <end position="343"/>
    </location>
</feature>
<dbReference type="Gene3D" id="3.30.565.10">
    <property type="entry name" value="Histidine kinase-like ATPase, C-terminal domain"/>
    <property type="match status" value="1"/>
</dbReference>
<dbReference type="Gene3D" id="3.40.50.2300">
    <property type="match status" value="1"/>
</dbReference>
<dbReference type="Pfam" id="PF00512">
    <property type="entry name" value="HisKA"/>
    <property type="match status" value="1"/>
</dbReference>
<evidence type="ECO:0000313" key="7">
    <source>
        <dbReference type="Proteomes" id="UP001243330"/>
    </source>
</evidence>
<feature type="compositionally biased region" description="Basic and acidic residues" evidence="3">
    <location>
        <begin position="333"/>
        <end position="343"/>
    </location>
</feature>
<dbReference type="PRINTS" id="PR00344">
    <property type="entry name" value="BCTRLSENSOR"/>
</dbReference>
<dbReference type="InterPro" id="IPR036890">
    <property type="entry name" value="HATPase_C_sf"/>
</dbReference>
<dbReference type="InterPro" id="IPR001789">
    <property type="entry name" value="Sig_transdc_resp-reg_receiver"/>
</dbReference>
<feature type="modified residue" description="4-aspartylphosphate" evidence="2">
    <location>
        <position position="1214"/>
    </location>
</feature>
<accession>A0AAD9EG66</accession>
<dbReference type="Pfam" id="PF02518">
    <property type="entry name" value="HATPase_c"/>
    <property type="match status" value="1"/>
</dbReference>
<dbReference type="InterPro" id="IPR050956">
    <property type="entry name" value="2C_system_His_kinase"/>
</dbReference>
<evidence type="ECO:0000256" key="2">
    <source>
        <dbReference type="PROSITE-ProRule" id="PRU00169"/>
    </source>
</evidence>
<dbReference type="Pfam" id="PF00072">
    <property type="entry name" value="Response_reg"/>
    <property type="match status" value="1"/>
</dbReference>
<dbReference type="PROSITE" id="PS50109">
    <property type="entry name" value="HIS_KIN"/>
    <property type="match status" value="1"/>
</dbReference>
<keyword evidence="6" id="KW-0808">Transferase</keyword>
<dbReference type="CDD" id="cd17546">
    <property type="entry name" value="REC_hyHK_CKI1_RcsC-like"/>
    <property type="match status" value="1"/>
</dbReference>
<dbReference type="InterPro" id="IPR011006">
    <property type="entry name" value="CheY-like_superfamily"/>
</dbReference>
<protein>
    <submittedName>
        <fullName evidence="6">Histidine kinase m232p</fullName>
    </submittedName>
</protein>
<dbReference type="EMBL" id="JAQOWY010000208">
    <property type="protein sequence ID" value="KAK1847248.1"/>
    <property type="molecule type" value="Genomic_DNA"/>
</dbReference>
<dbReference type="PANTHER" id="PTHR43719:SF11">
    <property type="entry name" value="HISTIDINE KINASE_RESPONSE REGULATOR, PUTATIVE-RELATED"/>
    <property type="match status" value="1"/>
</dbReference>
<dbReference type="Proteomes" id="UP001243330">
    <property type="component" value="Unassembled WGS sequence"/>
</dbReference>
<dbReference type="InterPro" id="IPR004358">
    <property type="entry name" value="Sig_transdc_His_kin-like_C"/>
</dbReference>
<comment type="caution">
    <text evidence="6">The sequence shown here is derived from an EMBL/GenBank/DDBJ whole genome shotgun (WGS) entry which is preliminary data.</text>
</comment>
<feature type="compositionally biased region" description="Pro residues" evidence="3">
    <location>
        <begin position="1138"/>
        <end position="1148"/>
    </location>
</feature>
<dbReference type="GO" id="GO:0000155">
    <property type="term" value="F:phosphorelay sensor kinase activity"/>
    <property type="evidence" value="ECO:0007669"/>
    <property type="project" value="InterPro"/>
</dbReference>
<evidence type="ECO:0000259" key="4">
    <source>
        <dbReference type="PROSITE" id="PS50109"/>
    </source>
</evidence>
<feature type="domain" description="Response regulatory" evidence="5">
    <location>
        <begin position="1163"/>
        <end position="1284"/>
    </location>
</feature>
<feature type="domain" description="Histidine kinase" evidence="4">
    <location>
        <begin position="598"/>
        <end position="895"/>
    </location>
</feature>
<dbReference type="InterPro" id="IPR003594">
    <property type="entry name" value="HATPase_dom"/>
</dbReference>
<dbReference type="SMART" id="SM00388">
    <property type="entry name" value="HisKA"/>
    <property type="match status" value="1"/>
</dbReference>
<evidence type="ECO:0000313" key="6">
    <source>
        <dbReference type="EMBL" id="KAK1847248.1"/>
    </source>
</evidence>
<proteinExistence type="predicted"/>
<dbReference type="SMART" id="SM00387">
    <property type="entry name" value="HATPase_c"/>
    <property type="match status" value="1"/>
</dbReference>
<feature type="region of interest" description="Disordered" evidence="3">
    <location>
        <begin position="386"/>
        <end position="406"/>
    </location>
</feature>
<keyword evidence="1 2" id="KW-0597">Phosphoprotein</keyword>
<keyword evidence="6" id="KW-0418">Kinase</keyword>
<sequence>MPGGKPTKASIESARERETFRYDTTLIPASRKNDPANLIPPSELRASSDASLTAFAQLGALRLGASRALISLFDTKCQYIVAEATPNLLLAPNATPDTDAGEQLWLCGTALPRAHGVCESVLVAPGTAEPKASEDDALPVSVISDLADDPRSSEKAHYKEWPHPRFYAGVPIKSRRGVSIGVFSVWSDEPRQELSSNSTQLLRQLSRMVTDHLDSKRTVERHHRAVRMLRGIGSFVEGKATMSNLGSQSQTNDQSLEGSLNQNQQRLQDLDNAAAKKADDDESEPGSVAPSPLASPKKSPSPSQQRVHRRPSSASDVSVGNRRPTTETTMESMTEKSSHNSHEEGVSYIFSKAANIIRESIEVEGALFLDAAIGSFAGLATKTAASGSFSSSSSSDERHSTQRQASLSSVVDVPCRILGHSNSLTSSIDRQITSKDQRQFSERFLAKLLRRYPSGRVFAFDENGSLQSSDFSEEDGATPMSPLAEKKLSTAHQEELSPAELSDRARKRNKKLLSRQNEGKMLMTLFSGARSVALVPLWDAQKQRWYSGGFVYTKTANRVLTIEGELSYLRAFGTVIMSEVAKHNARMVDKAKSDLLSSLSHELRSPLHGILLGAELMQDTPLDAFQGDVLHSVETCGKTLLDTMDHLLDYSKLGNFLRPTVGRRNSASGTEDRGLRTSDKNHNIEAGMMSLSRNVNIDVLAEEVIESVCAGFSFQRFAVSRLTGNRPSEHADIDALHRLDSMQALENMSSESNKSGDSQILLGEVSVTYDVNPAASWRFNTQPGALRRIILNILGNALKYTTRGFINVNVLQVESSIQGSREIQIVVADSGKGMSEDYLRYHLYAPFHQEDTLSAGTGVGLSLVKEVVTRLGGSIQVQSKVNRGTKVTVKLPLQQASPPSPKTSIPKTVNFDEFRAQVSELKGLRVRLLGFPTRIGTNIEDELSANVLSEHALLEGLCREWLQMHVIDESSLDKLLPDLILATERNLDRLLYERRHHGVSTPVVVVCRNALIARQLATSPRFTGRRVVFEFVSQPIGPRKLARILLLSFRRWTKLQASAIMTPTALSLASAEPGRLDGQSRLESLDFQSTSAMSTEAIPDKTEYFGATDVAATYSTDTIKQAETEEDKTMTLPERPGPRPSTPTPGNPEPSQSPNESDRDPDLFLLVDDNAINLRILSEYMKKLGHKYTTAMDGKQAVEAFRKSEGRYKCIFMDISMPVMDGFEATREIRVFETRKNIPRCQVFALTGLASASAQEEAFASGIDLFLTKPVKLKELSKILQTRDLA</sequence>
<dbReference type="Gene3D" id="1.10.287.130">
    <property type="match status" value="1"/>
</dbReference>
<keyword evidence="7" id="KW-1185">Reference proteome</keyword>
<organism evidence="6 7">
    <name type="scientific">Colletotrichum chrysophilum</name>
    <dbReference type="NCBI Taxonomy" id="1836956"/>
    <lineage>
        <taxon>Eukaryota</taxon>
        <taxon>Fungi</taxon>
        <taxon>Dikarya</taxon>
        <taxon>Ascomycota</taxon>
        <taxon>Pezizomycotina</taxon>
        <taxon>Sordariomycetes</taxon>
        <taxon>Hypocreomycetidae</taxon>
        <taxon>Glomerellales</taxon>
        <taxon>Glomerellaceae</taxon>
        <taxon>Colletotrichum</taxon>
        <taxon>Colletotrichum gloeosporioides species complex</taxon>
    </lineage>
</organism>
<feature type="region of interest" description="Disordered" evidence="3">
    <location>
        <begin position="1116"/>
        <end position="1162"/>
    </location>
</feature>
<dbReference type="SUPFAM" id="SSF55781">
    <property type="entry name" value="GAF domain-like"/>
    <property type="match status" value="1"/>
</dbReference>
<dbReference type="SMART" id="SM00448">
    <property type="entry name" value="REC"/>
    <property type="match status" value="1"/>
</dbReference>
<feature type="compositionally biased region" description="Low complexity" evidence="3">
    <location>
        <begin position="289"/>
        <end position="303"/>
    </location>
</feature>
<dbReference type="SUPFAM" id="SSF55874">
    <property type="entry name" value="ATPase domain of HSP90 chaperone/DNA topoisomerase II/histidine kinase"/>
    <property type="match status" value="1"/>
</dbReference>
<dbReference type="SUPFAM" id="SSF47384">
    <property type="entry name" value="Homodimeric domain of signal transducing histidine kinase"/>
    <property type="match status" value="1"/>
</dbReference>
<reference evidence="6" key="1">
    <citation type="submission" date="2023-01" db="EMBL/GenBank/DDBJ databases">
        <title>Colletotrichum chrysophilum M932 genome sequence.</title>
        <authorList>
            <person name="Baroncelli R."/>
        </authorList>
    </citation>
    <scope>NUCLEOTIDE SEQUENCE</scope>
    <source>
        <strain evidence="6">M932</strain>
    </source>
</reference>
<name>A0AAD9EG66_9PEZI</name>
<feature type="compositionally biased region" description="Basic and acidic residues" evidence="3">
    <location>
        <begin position="1120"/>
        <end position="1129"/>
    </location>
</feature>
<evidence type="ECO:0000259" key="5">
    <source>
        <dbReference type="PROSITE" id="PS50110"/>
    </source>
</evidence>
<feature type="region of interest" description="Disordered" evidence="3">
    <location>
        <begin position="1"/>
        <end position="26"/>
    </location>
</feature>
<dbReference type="InterPro" id="IPR029016">
    <property type="entry name" value="GAF-like_dom_sf"/>
</dbReference>
<dbReference type="PROSITE" id="PS50110">
    <property type="entry name" value="RESPONSE_REGULATORY"/>
    <property type="match status" value="1"/>
</dbReference>
<evidence type="ECO:0000256" key="1">
    <source>
        <dbReference type="ARBA" id="ARBA00022553"/>
    </source>
</evidence>
<dbReference type="FunFam" id="1.10.287.130:FF:000023">
    <property type="entry name" value="Sensor histidine kinase/response regulator, putative"/>
    <property type="match status" value="1"/>
</dbReference>